<protein>
    <recommendedName>
        <fullName evidence="3">Tick transposon</fullName>
    </recommendedName>
</protein>
<evidence type="ECO:0000313" key="2">
    <source>
        <dbReference type="Proteomes" id="UP000821837"/>
    </source>
</evidence>
<comment type="caution">
    <text evidence="1">The sequence shown here is derived from an EMBL/GenBank/DDBJ whole genome shotgun (WGS) entry which is preliminary data.</text>
</comment>
<accession>A0A9D4T593</accession>
<reference evidence="1" key="1">
    <citation type="journal article" date="2020" name="Cell">
        <title>Large-Scale Comparative Analyses of Tick Genomes Elucidate Their Genetic Diversity and Vector Capacities.</title>
        <authorList>
            <consortium name="Tick Genome and Microbiome Consortium (TIGMIC)"/>
            <person name="Jia N."/>
            <person name="Wang J."/>
            <person name="Shi W."/>
            <person name="Du L."/>
            <person name="Sun Y."/>
            <person name="Zhan W."/>
            <person name="Jiang J.F."/>
            <person name="Wang Q."/>
            <person name="Zhang B."/>
            <person name="Ji P."/>
            <person name="Bell-Sakyi L."/>
            <person name="Cui X.M."/>
            <person name="Yuan T.T."/>
            <person name="Jiang B.G."/>
            <person name="Yang W.F."/>
            <person name="Lam T.T."/>
            <person name="Chang Q.C."/>
            <person name="Ding S.J."/>
            <person name="Wang X.J."/>
            <person name="Zhu J.G."/>
            <person name="Ruan X.D."/>
            <person name="Zhao L."/>
            <person name="Wei J.T."/>
            <person name="Ye R.Z."/>
            <person name="Que T.C."/>
            <person name="Du C.H."/>
            <person name="Zhou Y.H."/>
            <person name="Cheng J.X."/>
            <person name="Dai P.F."/>
            <person name="Guo W.B."/>
            <person name="Han X.H."/>
            <person name="Huang E.J."/>
            <person name="Li L.F."/>
            <person name="Wei W."/>
            <person name="Gao Y.C."/>
            <person name="Liu J.Z."/>
            <person name="Shao H.Z."/>
            <person name="Wang X."/>
            <person name="Wang C.C."/>
            <person name="Yang T.C."/>
            <person name="Huo Q.B."/>
            <person name="Li W."/>
            <person name="Chen H.Y."/>
            <person name="Chen S.E."/>
            <person name="Zhou L.G."/>
            <person name="Ni X.B."/>
            <person name="Tian J.H."/>
            <person name="Sheng Y."/>
            <person name="Liu T."/>
            <person name="Pan Y.S."/>
            <person name="Xia L.Y."/>
            <person name="Li J."/>
            <person name="Zhao F."/>
            <person name="Cao W.C."/>
        </authorList>
    </citation>
    <scope>NUCLEOTIDE SEQUENCE</scope>
    <source>
        <strain evidence="1">Rsan-2018</strain>
    </source>
</reference>
<evidence type="ECO:0008006" key="3">
    <source>
        <dbReference type="Google" id="ProtNLM"/>
    </source>
</evidence>
<proteinExistence type="predicted"/>
<dbReference type="VEuPathDB" id="VectorBase:RSAN_033592"/>
<dbReference type="EMBL" id="JABSTV010001247">
    <property type="protein sequence ID" value="KAH7971819.1"/>
    <property type="molecule type" value="Genomic_DNA"/>
</dbReference>
<keyword evidence="2" id="KW-1185">Reference proteome</keyword>
<dbReference type="Proteomes" id="UP000821837">
    <property type="component" value="Chromosome 11"/>
</dbReference>
<reference evidence="1" key="2">
    <citation type="submission" date="2021-09" db="EMBL/GenBank/DDBJ databases">
        <authorList>
            <person name="Jia N."/>
            <person name="Wang J."/>
            <person name="Shi W."/>
            <person name="Du L."/>
            <person name="Sun Y."/>
            <person name="Zhan W."/>
            <person name="Jiang J."/>
            <person name="Wang Q."/>
            <person name="Zhang B."/>
            <person name="Ji P."/>
            <person name="Sakyi L.B."/>
            <person name="Cui X."/>
            <person name="Yuan T."/>
            <person name="Jiang B."/>
            <person name="Yang W."/>
            <person name="Lam T.T.-Y."/>
            <person name="Chang Q."/>
            <person name="Ding S."/>
            <person name="Wang X."/>
            <person name="Zhu J."/>
            <person name="Ruan X."/>
            <person name="Zhao L."/>
            <person name="Wei J."/>
            <person name="Que T."/>
            <person name="Du C."/>
            <person name="Cheng J."/>
            <person name="Dai P."/>
            <person name="Han X."/>
            <person name="Huang E."/>
            <person name="Gao Y."/>
            <person name="Liu J."/>
            <person name="Shao H."/>
            <person name="Ye R."/>
            <person name="Li L."/>
            <person name="Wei W."/>
            <person name="Wang X."/>
            <person name="Wang C."/>
            <person name="Huo Q."/>
            <person name="Li W."/>
            <person name="Guo W."/>
            <person name="Chen H."/>
            <person name="Chen S."/>
            <person name="Zhou L."/>
            <person name="Zhou L."/>
            <person name="Ni X."/>
            <person name="Tian J."/>
            <person name="Zhou Y."/>
            <person name="Sheng Y."/>
            <person name="Liu T."/>
            <person name="Pan Y."/>
            <person name="Xia L."/>
            <person name="Li J."/>
            <person name="Zhao F."/>
            <person name="Cao W."/>
        </authorList>
    </citation>
    <scope>NUCLEOTIDE SEQUENCE</scope>
    <source>
        <strain evidence="1">Rsan-2018</strain>
        <tissue evidence="1">Larvae</tissue>
    </source>
</reference>
<evidence type="ECO:0000313" key="1">
    <source>
        <dbReference type="EMBL" id="KAH7971819.1"/>
    </source>
</evidence>
<organism evidence="1 2">
    <name type="scientific">Rhipicephalus sanguineus</name>
    <name type="common">Brown dog tick</name>
    <name type="synonym">Ixodes sanguineus</name>
    <dbReference type="NCBI Taxonomy" id="34632"/>
    <lineage>
        <taxon>Eukaryota</taxon>
        <taxon>Metazoa</taxon>
        <taxon>Ecdysozoa</taxon>
        <taxon>Arthropoda</taxon>
        <taxon>Chelicerata</taxon>
        <taxon>Arachnida</taxon>
        <taxon>Acari</taxon>
        <taxon>Parasitiformes</taxon>
        <taxon>Ixodida</taxon>
        <taxon>Ixodoidea</taxon>
        <taxon>Ixodidae</taxon>
        <taxon>Rhipicephalinae</taxon>
        <taxon>Rhipicephalus</taxon>
        <taxon>Rhipicephalus</taxon>
    </lineage>
</organism>
<sequence>MKEDSVMRLTHLFAISHVTYVAVFHNWTVTEREKLNTLIRKTYKIALGLLVSTSSTRLLQLGVYNMLEEIADAQRVSQLERMSLTATGRQILQKLGLNYHVQHGQKEAIPHDIGDTLIVAPLPPNMHPERNGGRHQARAKALLSCFGGEKTARFVDVAE</sequence>
<gene>
    <name evidence="1" type="ORF">HPB52_002979</name>
</gene>
<name>A0A9D4T593_RHISA</name>
<dbReference type="AlphaFoldDB" id="A0A9D4T593"/>